<proteinExistence type="predicted"/>
<evidence type="ECO:0000313" key="1">
    <source>
        <dbReference type="EMBL" id="OBZ68361.1"/>
    </source>
</evidence>
<dbReference type="OrthoDB" id="2302136at2759"/>
<dbReference type="InParanoid" id="A0A1C7LU89"/>
<name>A0A1C7LU89_9FUNG</name>
<keyword evidence="2" id="KW-1185">Reference proteome</keyword>
<dbReference type="EMBL" id="LUGH01002669">
    <property type="protein sequence ID" value="OBZ68361.1"/>
    <property type="molecule type" value="Genomic_DNA"/>
</dbReference>
<sequence>MAPRSASTQQQLTELVASIQQFTTELRQEMREELMAQRAVLDDQQANFARQLEALSDRDRLVLEQLQQPRPGQLGSSALAPVVSRFTHAKPNKGGERQKIMTLLEQVFVEKDQDDLDIMYKKIGRKVKLVCDFYAEKEENHGKFYRNVSPMDSISLASSVVDKLMEKDEEFQFLLECEGLWPVEFLISLCWSNKSKAINKKR</sequence>
<reference evidence="1 2" key="1">
    <citation type="submission" date="2016-03" db="EMBL/GenBank/DDBJ databases">
        <title>Choanephora cucurbitarum.</title>
        <authorList>
            <person name="Min B."/>
            <person name="Park H."/>
            <person name="Park J.-H."/>
            <person name="Shin H.-D."/>
            <person name="Choi I.-G."/>
        </authorList>
    </citation>
    <scope>NUCLEOTIDE SEQUENCE [LARGE SCALE GENOMIC DNA]</scope>
    <source>
        <strain evidence="1 2">KUS-F28377</strain>
    </source>
</reference>
<gene>
    <name evidence="1" type="ORF">A0J61_11902</name>
</gene>
<evidence type="ECO:0000313" key="2">
    <source>
        <dbReference type="Proteomes" id="UP000093000"/>
    </source>
</evidence>
<accession>A0A1C7LU89</accession>
<dbReference type="AlphaFoldDB" id="A0A1C7LU89"/>
<comment type="caution">
    <text evidence="1">The sequence shown here is derived from an EMBL/GenBank/DDBJ whole genome shotgun (WGS) entry which is preliminary data.</text>
</comment>
<organism evidence="1 2">
    <name type="scientific">Choanephora cucurbitarum</name>
    <dbReference type="NCBI Taxonomy" id="101091"/>
    <lineage>
        <taxon>Eukaryota</taxon>
        <taxon>Fungi</taxon>
        <taxon>Fungi incertae sedis</taxon>
        <taxon>Mucoromycota</taxon>
        <taxon>Mucoromycotina</taxon>
        <taxon>Mucoromycetes</taxon>
        <taxon>Mucorales</taxon>
        <taxon>Mucorineae</taxon>
        <taxon>Choanephoraceae</taxon>
        <taxon>Choanephoroideae</taxon>
        <taxon>Choanephora</taxon>
    </lineage>
</organism>
<protein>
    <submittedName>
        <fullName evidence="1">Uncharacterized protein</fullName>
    </submittedName>
</protein>
<dbReference type="Proteomes" id="UP000093000">
    <property type="component" value="Unassembled WGS sequence"/>
</dbReference>